<accession>A0A8J4DA78</accession>
<dbReference type="SUPFAM" id="SSF57756">
    <property type="entry name" value="Retrovirus zinc finger-like domains"/>
    <property type="match status" value="1"/>
</dbReference>
<proteinExistence type="predicted"/>
<dbReference type="PANTHER" id="PTHR42648">
    <property type="entry name" value="TRANSPOSASE, PUTATIVE-RELATED"/>
    <property type="match status" value="1"/>
</dbReference>
<dbReference type="SUPFAM" id="SSF53098">
    <property type="entry name" value="Ribonuclease H-like"/>
    <property type="match status" value="1"/>
</dbReference>
<dbReference type="PROSITE" id="PS50158">
    <property type="entry name" value="ZF_CCHC"/>
    <property type="match status" value="1"/>
</dbReference>
<keyword evidence="1" id="KW-0378">Hydrolase</keyword>
<evidence type="ECO:0000256" key="1">
    <source>
        <dbReference type="ARBA" id="ARBA00022670"/>
    </source>
</evidence>
<dbReference type="Pfam" id="PF22936">
    <property type="entry name" value="Pol_BBD"/>
    <property type="match status" value="1"/>
</dbReference>
<dbReference type="Gene3D" id="4.10.60.10">
    <property type="entry name" value="Zinc finger, CCHC-type"/>
    <property type="match status" value="1"/>
</dbReference>
<feature type="region of interest" description="Disordered" evidence="3">
    <location>
        <begin position="139"/>
        <end position="159"/>
    </location>
</feature>
<keyword evidence="2" id="KW-0862">Zinc</keyword>
<protein>
    <submittedName>
        <fullName evidence="6">Uncharacterized protein</fullName>
    </submittedName>
</protein>
<dbReference type="GO" id="GO:0008270">
    <property type="term" value="F:zinc ion binding"/>
    <property type="evidence" value="ECO:0007669"/>
    <property type="project" value="UniProtKB-KW"/>
</dbReference>
<sequence length="569" mass="62399">MSDKVKSVMAKNVKNHHLQTIVRAANAKAAWDALATTFASTCNTRKIALREELSNFKWVNTEELPVYINRARQLQSDLLDVGVAVTDPELTTIILKGLPPKYHVAKTSLAMREGELDFHQVVARLTSYEATMDDIKESSAFSAHGGGGTSGRSSGSRFGGGKSNVTCHYCGKPGHYMRDCRKRLAEQSQGGNERGAEGNQRSERAPATPRKLAFALMDKSRLKDWHIDTGSEWHITYDASELQNVRTVRPEEIFSVTGYDGSKQQPTHVGRYTLKSNVDDNLEIELDNVYVVPNAMVKLISAGTLDERGVVFEFGDGKAEVRFKGETILRGKKVGRTYVISYGSGYSAGGNHACAVTGSGDSAAVLWHRRLGHLGYSNLEKMCREKMVTGMEIDRASLEAASSQICEPCIYAKQSRGPFPSTGHKAAKPLGLVHMDVCGPMPETSLGGSRYVTTVLDDCTGLSTVAFTETKEAIGKKVRTMIEALENMSGRRVKEVRTDRGREFVNKTMGDYFSNKGIIHGTTVGYTPEQNGAAERLNRTLLEKTRAMLAESGLSEKLWAEAWATANHV</sequence>
<dbReference type="AlphaFoldDB" id="A0A8J4DA78"/>
<dbReference type="Pfam" id="PF00665">
    <property type="entry name" value="rve"/>
    <property type="match status" value="1"/>
</dbReference>
<feature type="compositionally biased region" description="Basic and acidic residues" evidence="3">
    <location>
        <begin position="194"/>
        <end position="204"/>
    </location>
</feature>
<evidence type="ECO:0000313" key="7">
    <source>
        <dbReference type="Proteomes" id="UP000722791"/>
    </source>
</evidence>
<dbReference type="Proteomes" id="UP000722791">
    <property type="component" value="Unassembled WGS sequence"/>
</dbReference>
<dbReference type="GO" id="GO:0015074">
    <property type="term" value="P:DNA integration"/>
    <property type="evidence" value="ECO:0007669"/>
    <property type="project" value="InterPro"/>
</dbReference>
<feature type="non-terminal residue" evidence="6">
    <location>
        <position position="569"/>
    </location>
</feature>
<feature type="region of interest" description="Disordered" evidence="3">
    <location>
        <begin position="185"/>
        <end position="209"/>
    </location>
</feature>
<dbReference type="GO" id="GO:0003676">
    <property type="term" value="F:nucleic acid binding"/>
    <property type="evidence" value="ECO:0007669"/>
    <property type="project" value="InterPro"/>
</dbReference>
<evidence type="ECO:0000259" key="4">
    <source>
        <dbReference type="PROSITE" id="PS50158"/>
    </source>
</evidence>
<organism evidence="6 7">
    <name type="scientific">Volvox reticuliferus</name>
    <dbReference type="NCBI Taxonomy" id="1737510"/>
    <lineage>
        <taxon>Eukaryota</taxon>
        <taxon>Viridiplantae</taxon>
        <taxon>Chlorophyta</taxon>
        <taxon>core chlorophytes</taxon>
        <taxon>Chlorophyceae</taxon>
        <taxon>CS clade</taxon>
        <taxon>Chlamydomonadales</taxon>
        <taxon>Volvocaceae</taxon>
        <taxon>Volvox</taxon>
    </lineage>
</organism>
<name>A0A8J4DA78_9CHLO</name>
<keyword evidence="2" id="KW-0863">Zinc-finger</keyword>
<keyword evidence="2" id="KW-0479">Metal-binding</keyword>
<dbReference type="Pfam" id="PF00098">
    <property type="entry name" value="zf-CCHC"/>
    <property type="match status" value="1"/>
</dbReference>
<reference evidence="6" key="1">
    <citation type="journal article" date="2021" name="Proc. Natl. Acad. Sci. U.S.A.">
        <title>Three genomes in the algal genus Volvox reveal the fate of a haploid sex-determining region after a transition to homothallism.</title>
        <authorList>
            <person name="Yamamoto K."/>
            <person name="Hamaji T."/>
            <person name="Kawai-Toyooka H."/>
            <person name="Matsuzaki R."/>
            <person name="Takahashi F."/>
            <person name="Nishimura Y."/>
            <person name="Kawachi M."/>
            <person name="Noguchi H."/>
            <person name="Minakuchi Y."/>
            <person name="Umen J.G."/>
            <person name="Toyoda A."/>
            <person name="Nozaki H."/>
        </authorList>
    </citation>
    <scope>NUCLEOTIDE SEQUENCE</scope>
    <source>
        <strain evidence="6">NIES-3785</strain>
    </source>
</reference>
<evidence type="ECO:0000313" key="6">
    <source>
        <dbReference type="EMBL" id="GIL95631.1"/>
    </source>
</evidence>
<evidence type="ECO:0000256" key="3">
    <source>
        <dbReference type="SAM" id="MobiDB-lite"/>
    </source>
</evidence>
<dbReference type="InterPro" id="IPR036397">
    <property type="entry name" value="RNaseH_sf"/>
</dbReference>
<comment type="caution">
    <text evidence="6">The sequence shown here is derived from an EMBL/GenBank/DDBJ whole genome shotgun (WGS) entry which is preliminary data.</text>
</comment>
<dbReference type="Pfam" id="PF13976">
    <property type="entry name" value="gag_pre-integrs"/>
    <property type="match status" value="1"/>
</dbReference>
<dbReference type="PANTHER" id="PTHR42648:SF28">
    <property type="entry name" value="TRANSPOSON-ENCODED PROTEIN WITH RIBONUCLEASE H-LIKE AND RETROVIRUS ZINC FINGER-LIKE DOMAINS"/>
    <property type="match status" value="1"/>
</dbReference>
<feature type="domain" description="CCHC-type" evidence="4">
    <location>
        <begin position="167"/>
        <end position="182"/>
    </location>
</feature>
<evidence type="ECO:0000256" key="2">
    <source>
        <dbReference type="PROSITE-ProRule" id="PRU00047"/>
    </source>
</evidence>
<dbReference type="InterPro" id="IPR012337">
    <property type="entry name" value="RNaseH-like_sf"/>
</dbReference>
<dbReference type="GO" id="GO:0008233">
    <property type="term" value="F:peptidase activity"/>
    <property type="evidence" value="ECO:0007669"/>
    <property type="project" value="UniProtKB-KW"/>
</dbReference>
<dbReference type="SMART" id="SM00343">
    <property type="entry name" value="ZnF_C2HC"/>
    <property type="match status" value="1"/>
</dbReference>
<dbReference type="GO" id="GO:0006508">
    <property type="term" value="P:proteolysis"/>
    <property type="evidence" value="ECO:0007669"/>
    <property type="project" value="UniProtKB-KW"/>
</dbReference>
<dbReference type="InterPro" id="IPR054722">
    <property type="entry name" value="PolX-like_BBD"/>
</dbReference>
<keyword evidence="1" id="KW-0645">Protease</keyword>
<gene>
    <name evidence="6" type="ORF">Vretimale_1611</name>
</gene>
<dbReference type="EMBL" id="BNCQ01000002">
    <property type="protein sequence ID" value="GIL95631.1"/>
    <property type="molecule type" value="Genomic_DNA"/>
</dbReference>
<dbReference type="InterPro" id="IPR025724">
    <property type="entry name" value="GAG-pre-integrase_dom"/>
</dbReference>
<dbReference type="InterPro" id="IPR001584">
    <property type="entry name" value="Integrase_cat-core"/>
</dbReference>
<dbReference type="Pfam" id="PF14223">
    <property type="entry name" value="Retrotran_gag_2"/>
    <property type="match status" value="1"/>
</dbReference>
<evidence type="ECO:0000259" key="5">
    <source>
        <dbReference type="PROSITE" id="PS50994"/>
    </source>
</evidence>
<dbReference type="PROSITE" id="PS50994">
    <property type="entry name" value="INTEGRASE"/>
    <property type="match status" value="1"/>
</dbReference>
<dbReference type="InterPro" id="IPR039537">
    <property type="entry name" value="Retrotran_Ty1/copia-like"/>
</dbReference>
<dbReference type="InterPro" id="IPR001878">
    <property type="entry name" value="Znf_CCHC"/>
</dbReference>
<dbReference type="InterPro" id="IPR036875">
    <property type="entry name" value="Znf_CCHC_sf"/>
</dbReference>
<feature type="domain" description="Integrase catalytic" evidence="5">
    <location>
        <begin position="425"/>
        <end position="569"/>
    </location>
</feature>
<dbReference type="Gene3D" id="3.30.420.10">
    <property type="entry name" value="Ribonuclease H-like superfamily/Ribonuclease H"/>
    <property type="match status" value="1"/>
</dbReference>